<name>A5FN71_FLAJ1</name>
<sequence length="217" mass="24336">MANVIIFGIQDFAELAHYYLENDSEHHVIAFAVNECYLPDNKMFKGLPVVAFENIEKKYSPKEFKFFAPMAPQKMNTLRENIYNNIKSKGYDLISYISTKATVFNGSIGDNCFILENNTIQPFTTIGNNVVLWSGNHIGHHSLIKDHVTFTSHVVLSGHCIVESYCTFGVNSTIRDGLHIAEGTFVGMSATIIKNTESWSIYKGNPAQKSEISSKKI</sequence>
<dbReference type="Pfam" id="PF00132">
    <property type="entry name" value="Hexapep"/>
    <property type="match status" value="1"/>
</dbReference>
<dbReference type="eggNOG" id="COG1043">
    <property type="taxonomic scope" value="Bacteria"/>
</dbReference>
<evidence type="ECO:0000313" key="3">
    <source>
        <dbReference type="Proteomes" id="UP000006694"/>
    </source>
</evidence>
<dbReference type="CDD" id="cd03360">
    <property type="entry name" value="LbH_AT_putative"/>
    <property type="match status" value="1"/>
</dbReference>
<comment type="similarity">
    <text evidence="1">Belongs to the transferase hexapeptide repeat family.</text>
</comment>
<dbReference type="AlphaFoldDB" id="A5FN71"/>
<dbReference type="STRING" id="376686.Fjoh_0320"/>
<dbReference type="SUPFAM" id="SSF51161">
    <property type="entry name" value="Trimeric LpxA-like enzymes"/>
    <property type="match status" value="1"/>
</dbReference>
<dbReference type="OrthoDB" id="1115300at2"/>
<dbReference type="InterPro" id="IPR001451">
    <property type="entry name" value="Hexapep"/>
</dbReference>
<reference evidence="2 3" key="1">
    <citation type="journal article" date="2009" name="Appl. Environ. Microbiol.">
        <title>Novel features of the polysaccharide-digesting gliding bacterium Flavobacterium johnsoniae as revealed by genome sequence analysis.</title>
        <authorList>
            <person name="McBride M.J."/>
            <person name="Xie G."/>
            <person name="Martens E.C."/>
            <person name="Lapidus A."/>
            <person name="Henrissat B."/>
            <person name="Rhodes R.G."/>
            <person name="Goltsman E."/>
            <person name="Wang W."/>
            <person name="Xu J."/>
            <person name="Hunnicutt D.W."/>
            <person name="Staroscik A.M."/>
            <person name="Hoover T.R."/>
            <person name="Cheng Y.Q."/>
            <person name="Stein J.L."/>
        </authorList>
    </citation>
    <scope>NUCLEOTIDE SEQUENCE [LARGE SCALE GENOMIC DNA]</scope>
    <source>
        <strain evidence="3">ATCC 17061 / DSM 2064 / JCM 8514 / BCRC 14874 / CCUG 350202 / NBRC 14942 / NCIMB 11054 / UW101</strain>
    </source>
</reference>
<evidence type="ECO:0000313" key="2">
    <source>
        <dbReference type="EMBL" id="ABQ03356.1"/>
    </source>
</evidence>
<dbReference type="InterPro" id="IPR020019">
    <property type="entry name" value="AcTrfase_PglD-like"/>
</dbReference>
<dbReference type="InterPro" id="IPR011004">
    <property type="entry name" value="Trimer_LpxA-like_sf"/>
</dbReference>
<proteinExistence type="inferred from homology"/>
<dbReference type="Gene3D" id="2.160.10.10">
    <property type="entry name" value="Hexapeptide repeat proteins"/>
    <property type="match status" value="1"/>
</dbReference>
<gene>
    <name evidence="2" type="ordered locus">Fjoh_0320</name>
</gene>
<dbReference type="EMBL" id="CP000685">
    <property type="protein sequence ID" value="ABQ03356.1"/>
    <property type="molecule type" value="Genomic_DNA"/>
</dbReference>
<dbReference type="Proteomes" id="UP000006694">
    <property type="component" value="Chromosome"/>
</dbReference>
<accession>A5FN71</accession>
<dbReference type="GeneID" id="31763185"/>
<dbReference type="InterPro" id="IPR050179">
    <property type="entry name" value="Trans_hexapeptide_repeat"/>
</dbReference>
<keyword evidence="3" id="KW-1185">Reference proteome</keyword>
<dbReference type="PANTHER" id="PTHR43300:SF4">
    <property type="entry name" value="ACYL-[ACYL-CARRIER-PROTEIN]--UDP-N-ACETYLGLUCOSAMINE O-ACYLTRANSFERASE"/>
    <property type="match status" value="1"/>
</dbReference>
<dbReference type="PANTHER" id="PTHR43300">
    <property type="entry name" value="ACETYLTRANSFERASE"/>
    <property type="match status" value="1"/>
</dbReference>
<evidence type="ECO:0000256" key="1">
    <source>
        <dbReference type="ARBA" id="ARBA00007274"/>
    </source>
</evidence>
<dbReference type="RefSeq" id="WP_012022426.1">
    <property type="nucleotide sequence ID" value="NC_009441.1"/>
</dbReference>
<dbReference type="KEGG" id="fjo:Fjoh_0320"/>
<organism evidence="2 3">
    <name type="scientific">Flavobacterium johnsoniae (strain ATCC 17061 / DSM 2064 / JCM 8514 / BCRC 14874 / CCUG 350202 / NBRC 14942 / NCIMB 11054 / UW101)</name>
    <name type="common">Cytophaga johnsonae</name>
    <dbReference type="NCBI Taxonomy" id="376686"/>
    <lineage>
        <taxon>Bacteria</taxon>
        <taxon>Pseudomonadati</taxon>
        <taxon>Bacteroidota</taxon>
        <taxon>Flavobacteriia</taxon>
        <taxon>Flavobacteriales</taxon>
        <taxon>Flavobacteriaceae</taxon>
        <taxon>Flavobacterium</taxon>
    </lineage>
</organism>
<protein>
    <submittedName>
        <fullName evidence="2">Acyl-(Acyl carrier protein)-like protein</fullName>
    </submittedName>
</protein>
<dbReference type="HOGENOM" id="CLU_081811_3_0_10"/>